<organism evidence="1 2">
    <name type="scientific">Solanum commersonii</name>
    <name type="common">Commerson's wild potato</name>
    <name type="synonym">Commerson's nightshade</name>
    <dbReference type="NCBI Taxonomy" id="4109"/>
    <lineage>
        <taxon>Eukaryota</taxon>
        <taxon>Viridiplantae</taxon>
        <taxon>Streptophyta</taxon>
        <taxon>Embryophyta</taxon>
        <taxon>Tracheophyta</taxon>
        <taxon>Spermatophyta</taxon>
        <taxon>Magnoliopsida</taxon>
        <taxon>eudicotyledons</taxon>
        <taxon>Gunneridae</taxon>
        <taxon>Pentapetalae</taxon>
        <taxon>asterids</taxon>
        <taxon>lamiids</taxon>
        <taxon>Solanales</taxon>
        <taxon>Solanaceae</taxon>
        <taxon>Solanoideae</taxon>
        <taxon>Solaneae</taxon>
        <taxon>Solanum</taxon>
    </lineage>
</organism>
<dbReference type="AlphaFoldDB" id="A0A9J5YUJ3"/>
<proteinExistence type="predicted"/>
<evidence type="ECO:0000313" key="2">
    <source>
        <dbReference type="Proteomes" id="UP000824120"/>
    </source>
</evidence>
<evidence type="ECO:0000313" key="1">
    <source>
        <dbReference type="EMBL" id="KAG5604225.1"/>
    </source>
</evidence>
<dbReference type="Proteomes" id="UP000824120">
    <property type="component" value="Chromosome 5"/>
</dbReference>
<comment type="caution">
    <text evidence="1">The sequence shown here is derived from an EMBL/GenBank/DDBJ whole genome shotgun (WGS) entry which is preliminary data.</text>
</comment>
<sequence length="68" mass="7751">MKMFLIWRNTCGSILGAKTSLYAEDLQITTEEQLCIFVWIGIKVMELWISEGKEREDLVGNGGNFSHV</sequence>
<dbReference type="EMBL" id="JACXVP010000005">
    <property type="protein sequence ID" value="KAG5604225.1"/>
    <property type="molecule type" value="Genomic_DNA"/>
</dbReference>
<protein>
    <submittedName>
        <fullName evidence="1">Uncharacterized protein</fullName>
    </submittedName>
</protein>
<gene>
    <name evidence="1" type="ORF">H5410_025717</name>
</gene>
<name>A0A9J5YUJ3_SOLCO</name>
<keyword evidence="2" id="KW-1185">Reference proteome</keyword>
<accession>A0A9J5YUJ3</accession>
<reference evidence="1 2" key="1">
    <citation type="submission" date="2020-09" db="EMBL/GenBank/DDBJ databases">
        <title>De no assembly of potato wild relative species, Solanum commersonii.</title>
        <authorList>
            <person name="Cho K."/>
        </authorList>
    </citation>
    <scope>NUCLEOTIDE SEQUENCE [LARGE SCALE GENOMIC DNA]</scope>
    <source>
        <strain evidence="1">LZ3.2</strain>
        <tissue evidence="1">Leaf</tissue>
    </source>
</reference>